<comment type="caution">
    <text evidence="2">The sequence shown here is derived from an EMBL/GenBank/DDBJ whole genome shotgun (WGS) entry which is preliminary data.</text>
</comment>
<gene>
    <name evidence="2" type="ORF">H1D24_28160</name>
</gene>
<dbReference type="EMBL" id="JACEHE010000020">
    <property type="protein sequence ID" value="MBA2949591.1"/>
    <property type="molecule type" value="Genomic_DNA"/>
</dbReference>
<dbReference type="Proteomes" id="UP000545761">
    <property type="component" value="Unassembled WGS sequence"/>
</dbReference>
<name>A0A7W0DR02_9ACTN</name>
<organism evidence="2 3">
    <name type="scientific">Streptomyces himalayensis subsp. himalayensis</name>
    <dbReference type="NCBI Taxonomy" id="2756131"/>
    <lineage>
        <taxon>Bacteria</taxon>
        <taxon>Bacillati</taxon>
        <taxon>Actinomycetota</taxon>
        <taxon>Actinomycetes</taxon>
        <taxon>Kitasatosporales</taxon>
        <taxon>Streptomycetaceae</taxon>
        <taxon>Streptomyces</taxon>
        <taxon>Streptomyces himalayensis</taxon>
    </lineage>
</organism>
<dbReference type="AlphaFoldDB" id="A0A7W0DR02"/>
<evidence type="ECO:0000256" key="1">
    <source>
        <dbReference type="SAM" id="MobiDB-lite"/>
    </source>
</evidence>
<protein>
    <submittedName>
        <fullName evidence="2">Uncharacterized protein</fullName>
    </submittedName>
</protein>
<feature type="compositionally biased region" description="Pro residues" evidence="1">
    <location>
        <begin position="149"/>
        <end position="160"/>
    </location>
</feature>
<feature type="region of interest" description="Disordered" evidence="1">
    <location>
        <begin position="139"/>
        <end position="185"/>
    </location>
</feature>
<evidence type="ECO:0000313" key="3">
    <source>
        <dbReference type="Proteomes" id="UP000545761"/>
    </source>
</evidence>
<evidence type="ECO:0000313" key="2">
    <source>
        <dbReference type="EMBL" id="MBA2949591.1"/>
    </source>
</evidence>
<dbReference type="RefSeq" id="WP_181660523.1">
    <property type="nucleotide sequence ID" value="NZ_JACEHE010000020.1"/>
</dbReference>
<accession>A0A7W0DR02</accession>
<reference evidence="2 3" key="1">
    <citation type="submission" date="2020-07" db="EMBL/GenBank/DDBJ databases">
        <title>Streptomyces isolated from Indian soil.</title>
        <authorList>
            <person name="Mandal S."/>
            <person name="Maiti P.K."/>
        </authorList>
    </citation>
    <scope>NUCLEOTIDE SEQUENCE [LARGE SCALE GENOMIC DNA]</scope>
    <source>
        <strain evidence="2 3">PSKA28</strain>
    </source>
</reference>
<proteinExistence type="predicted"/>
<sequence>MEWLTAACWGAFGGFAMEALDFIRAVRWHRKWPWLIESASLDLGQPQAHRHVRPGEENLPATGFGAYLASGVFRIVVSGGLAGAIAASAPPGTVTPWVSLISGVGSLAILERLLTLVPLLVRYGKDAVVGMVEAHQAQQAQQQSQTLPPAGPAVPGPMNPGTPSTGSAGIASPAQPDPGPGGVVQ</sequence>